<dbReference type="EMBL" id="NFHO01000002">
    <property type="protein sequence ID" value="OUN44011.1"/>
    <property type="molecule type" value="Genomic_DNA"/>
</dbReference>
<dbReference type="AlphaFoldDB" id="A0A1Y3U5J4"/>
<dbReference type="RefSeq" id="WP_087185776.1">
    <property type="nucleotide sequence ID" value="NZ_NFHO01000002.1"/>
</dbReference>
<organism evidence="1 2">
    <name type="scientific">Enorma massiliensis</name>
    <dbReference type="NCBI Taxonomy" id="1472761"/>
    <lineage>
        <taxon>Bacteria</taxon>
        <taxon>Bacillati</taxon>
        <taxon>Actinomycetota</taxon>
        <taxon>Coriobacteriia</taxon>
        <taxon>Coriobacteriales</taxon>
        <taxon>Coriobacteriaceae</taxon>
        <taxon>Enorma</taxon>
    </lineage>
</organism>
<evidence type="ECO:0000313" key="1">
    <source>
        <dbReference type="EMBL" id="OUN44011.1"/>
    </source>
</evidence>
<name>A0A1Y3U5J4_9ACTN</name>
<keyword evidence="2" id="KW-1185">Reference proteome</keyword>
<reference evidence="2" key="1">
    <citation type="submission" date="2017-04" db="EMBL/GenBank/DDBJ databases">
        <title>Function of individual gut microbiota members based on whole genome sequencing of pure cultures obtained from chicken caecum.</title>
        <authorList>
            <person name="Medvecky M."/>
            <person name="Cejkova D."/>
            <person name="Polansky O."/>
            <person name="Karasova D."/>
            <person name="Kubasova T."/>
            <person name="Cizek A."/>
            <person name="Rychlik I."/>
        </authorList>
    </citation>
    <scope>NUCLEOTIDE SEQUENCE [LARGE SCALE GENOMIC DNA]</scope>
    <source>
        <strain evidence="2">An70</strain>
    </source>
</reference>
<dbReference type="STRING" id="1118060.GCA_000311845_01829"/>
<protein>
    <submittedName>
        <fullName evidence="1">Uncharacterized protein</fullName>
    </submittedName>
</protein>
<evidence type="ECO:0000313" key="2">
    <source>
        <dbReference type="Proteomes" id="UP000196560"/>
    </source>
</evidence>
<accession>A0A1Y3U5J4</accession>
<proteinExistence type="predicted"/>
<gene>
    <name evidence="1" type="ORF">B5G21_01640</name>
</gene>
<dbReference type="Proteomes" id="UP000196560">
    <property type="component" value="Unassembled WGS sequence"/>
</dbReference>
<comment type="caution">
    <text evidence="1">The sequence shown here is derived from an EMBL/GenBank/DDBJ whole genome shotgun (WGS) entry which is preliminary data.</text>
</comment>
<sequence>MDIVSAKVAADKAMEYVRELAPEAKCIALEGIELSSNKDVGEVIVGYALASDIPQMALVAANVDMRSRRTHKRLFIDAETLELRKMEPYEIAA</sequence>